<evidence type="ECO:0000256" key="9">
    <source>
        <dbReference type="SAM" id="Phobius"/>
    </source>
</evidence>
<dbReference type="PANTHER" id="PTHR24421:SF10">
    <property type="entry name" value="NITRATE_NITRITE SENSOR PROTEIN NARQ"/>
    <property type="match status" value="1"/>
</dbReference>
<dbReference type="Pfam" id="PF07730">
    <property type="entry name" value="HisKA_3"/>
    <property type="match status" value="1"/>
</dbReference>
<dbReference type="Pfam" id="PF02518">
    <property type="entry name" value="HATPase_c"/>
    <property type="match status" value="1"/>
</dbReference>
<evidence type="ECO:0000256" key="5">
    <source>
        <dbReference type="ARBA" id="ARBA00022741"/>
    </source>
</evidence>
<keyword evidence="3" id="KW-0597">Phosphoprotein</keyword>
<feature type="domain" description="Histidine kinase/HSP90-like ATPase" evidence="10">
    <location>
        <begin position="297"/>
        <end position="393"/>
    </location>
</feature>
<dbReference type="RefSeq" id="WP_311547698.1">
    <property type="nucleotide sequence ID" value="NZ_JAVREK010000038.1"/>
</dbReference>
<evidence type="ECO:0000256" key="2">
    <source>
        <dbReference type="ARBA" id="ARBA00012438"/>
    </source>
</evidence>
<feature type="transmembrane region" description="Helical" evidence="9">
    <location>
        <begin position="145"/>
        <end position="161"/>
    </location>
</feature>
<keyword evidence="8" id="KW-0902">Two-component regulatory system</keyword>
<dbReference type="EC" id="2.7.13.3" evidence="2"/>
<feature type="transmembrane region" description="Helical" evidence="9">
    <location>
        <begin position="116"/>
        <end position="133"/>
    </location>
</feature>
<comment type="catalytic activity">
    <reaction evidence="1">
        <text>ATP + protein L-histidine = ADP + protein N-phospho-L-histidine.</text>
        <dbReference type="EC" id="2.7.13.3"/>
    </reaction>
</comment>
<dbReference type="CDD" id="cd16917">
    <property type="entry name" value="HATPase_UhpB-NarQ-NarX-like"/>
    <property type="match status" value="1"/>
</dbReference>
<sequence length="403" mass="41692">MLGHGSASARDRLFDAAAVALAFALGLGMTWQRLAAGEPSGFAWSALLALLCTSLLLRRTAPLVLAWLTAAAAAATVAANLAIPDLATASADAVTLYPPTAPFAAYAALAYSGNRAASWTPVVLLAVLSAVALDPWQVEGAGARTLAFVVTAAVLGMYVAARRTVESALAGRAERAEREQQLLAAQARADERSRIAAEMHDVVTHRVSLMVLQAGALRVSCEDEQTREAAEELRSTGYRALEELRDLSGILPGGEDGAGPQRAQAAVDLPSLSAESGSVGVPVDLSEQGDPDGLSPIVARTAQRIVQEALTNARKHAPGTRVRVHADYSAQGVRLAVSNTAPTRSPDPVLVESGSGSGLSGLRWRVELMGGALEAGATSAGGFRIDARLPAYVPTPAAEEGRL</sequence>
<dbReference type="Proteomes" id="UP001183226">
    <property type="component" value="Unassembled WGS sequence"/>
</dbReference>
<dbReference type="EMBL" id="JAVREK010000038">
    <property type="protein sequence ID" value="MDT0305184.1"/>
    <property type="molecule type" value="Genomic_DNA"/>
</dbReference>
<reference evidence="12" key="1">
    <citation type="submission" date="2023-07" db="EMBL/GenBank/DDBJ databases">
        <title>30 novel species of actinomycetes from the DSMZ collection.</title>
        <authorList>
            <person name="Nouioui I."/>
        </authorList>
    </citation>
    <scope>NUCLEOTIDE SEQUENCE [LARGE SCALE GENOMIC DNA]</scope>
    <source>
        <strain evidence="12">DSM 45055</strain>
    </source>
</reference>
<dbReference type="InterPro" id="IPR011712">
    <property type="entry name" value="Sig_transdc_His_kin_sub3_dim/P"/>
</dbReference>
<evidence type="ECO:0000256" key="1">
    <source>
        <dbReference type="ARBA" id="ARBA00000085"/>
    </source>
</evidence>
<keyword evidence="9" id="KW-1133">Transmembrane helix</keyword>
<evidence type="ECO:0000259" key="10">
    <source>
        <dbReference type="SMART" id="SM00387"/>
    </source>
</evidence>
<keyword evidence="9" id="KW-0472">Membrane</keyword>
<organism evidence="11 12">
    <name type="scientific">Streptomonospora wellingtoniae</name>
    <dbReference type="NCBI Taxonomy" id="3075544"/>
    <lineage>
        <taxon>Bacteria</taxon>
        <taxon>Bacillati</taxon>
        <taxon>Actinomycetota</taxon>
        <taxon>Actinomycetes</taxon>
        <taxon>Streptosporangiales</taxon>
        <taxon>Nocardiopsidaceae</taxon>
        <taxon>Streptomonospora</taxon>
    </lineage>
</organism>
<dbReference type="InterPro" id="IPR003594">
    <property type="entry name" value="HATPase_dom"/>
</dbReference>
<accession>A0ABU2L0V2</accession>
<keyword evidence="5" id="KW-0547">Nucleotide-binding</keyword>
<evidence type="ECO:0000313" key="12">
    <source>
        <dbReference type="Proteomes" id="UP001183226"/>
    </source>
</evidence>
<feature type="transmembrane region" description="Helical" evidence="9">
    <location>
        <begin position="41"/>
        <end position="57"/>
    </location>
</feature>
<evidence type="ECO:0000256" key="6">
    <source>
        <dbReference type="ARBA" id="ARBA00022777"/>
    </source>
</evidence>
<comment type="caution">
    <text evidence="11">The sequence shown here is derived from an EMBL/GenBank/DDBJ whole genome shotgun (WGS) entry which is preliminary data.</text>
</comment>
<keyword evidence="9" id="KW-0812">Transmembrane</keyword>
<evidence type="ECO:0000256" key="4">
    <source>
        <dbReference type="ARBA" id="ARBA00022679"/>
    </source>
</evidence>
<name>A0ABU2L0V2_9ACTN</name>
<dbReference type="SMART" id="SM00387">
    <property type="entry name" value="HATPase_c"/>
    <property type="match status" value="1"/>
</dbReference>
<protein>
    <recommendedName>
        <fullName evidence="2">histidine kinase</fullName>
        <ecNumber evidence="2">2.7.13.3</ecNumber>
    </recommendedName>
</protein>
<evidence type="ECO:0000313" key="11">
    <source>
        <dbReference type="EMBL" id="MDT0305184.1"/>
    </source>
</evidence>
<dbReference type="Gene3D" id="3.30.565.10">
    <property type="entry name" value="Histidine kinase-like ATPase, C-terminal domain"/>
    <property type="match status" value="1"/>
</dbReference>
<gene>
    <name evidence="11" type="ORF">RM446_23925</name>
</gene>
<feature type="transmembrane region" description="Helical" evidence="9">
    <location>
        <begin position="12"/>
        <end position="29"/>
    </location>
</feature>
<keyword evidence="6 11" id="KW-0418">Kinase</keyword>
<dbReference type="InterPro" id="IPR036890">
    <property type="entry name" value="HATPase_C_sf"/>
</dbReference>
<proteinExistence type="predicted"/>
<keyword evidence="4" id="KW-0808">Transferase</keyword>
<dbReference type="InterPro" id="IPR050482">
    <property type="entry name" value="Sensor_HK_TwoCompSys"/>
</dbReference>
<keyword evidence="12" id="KW-1185">Reference proteome</keyword>
<evidence type="ECO:0000256" key="7">
    <source>
        <dbReference type="ARBA" id="ARBA00022840"/>
    </source>
</evidence>
<dbReference type="Gene3D" id="1.20.5.1930">
    <property type="match status" value="1"/>
</dbReference>
<dbReference type="SUPFAM" id="SSF55874">
    <property type="entry name" value="ATPase domain of HSP90 chaperone/DNA topoisomerase II/histidine kinase"/>
    <property type="match status" value="1"/>
</dbReference>
<feature type="transmembrane region" description="Helical" evidence="9">
    <location>
        <begin position="64"/>
        <end position="83"/>
    </location>
</feature>
<keyword evidence="7" id="KW-0067">ATP-binding</keyword>
<dbReference type="GO" id="GO:0016301">
    <property type="term" value="F:kinase activity"/>
    <property type="evidence" value="ECO:0007669"/>
    <property type="project" value="UniProtKB-KW"/>
</dbReference>
<dbReference type="PANTHER" id="PTHR24421">
    <property type="entry name" value="NITRATE/NITRITE SENSOR PROTEIN NARX-RELATED"/>
    <property type="match status" value="1"/>
</dbReference>
<evidence type="ECO:0000256" key="8">
    <source>
        <dbReference type="ARBA" id="ARBA00023012"/>
    </source>
</evidence>
<evidence type="ECO:0000256" key="3">
    <source>
        <dbReference type="ARBA" id="ARBA00022553"/>
    </source>
</evidence>